<proteinExistence type="inferred from homology"/>
<dbReference type="GO" id="GO:0008168">
    <property type="term" value="F:methyltransferase activity"/>
    <property type="evidence" value="ECO:0007669"/>
    <property type="project" value="TreeGrafter"/>
</dbReference>
<dbReference type="eggNOG" id="ENOG502QSKG">
    <property type="taxonomic scope" value="Eukaryota"/>
</dbReference>
<dbReference type="InterPro" id="IPR029063">
    <property type="entry name" value="SAM-dependent_MTases_sf"/>
</dbReference>
<dbReference type="RefSeq" id="XP_006691700.1">
    <property type="nucleotide sequence ID" value="XM_006691637.1"/>
</dbReference>
<dbReference type="OrthoDB" id="2013972at2759"/>
<evidence type="ECO:0008006" key="4">
    <source>
        <dbReference type="Google" id="ProtNLM"/>
    </source>
</evidence>
<dbReference type="Gene3D" id="3.40.50.150">
    <property type="entry name" value="Vaccinia Virus protein VP39"/>
    <property type="match status" value="1"/>
</dbReference>
<dbReference type="AlphaFoldDB" id="G0S0Z8"/>
<dbReference type="PANTHER" id="PTHR43591:SF10">
    <property type="entry name" value="ABC TRANSMEMBRANE TYPE-1 DOMAIN-CONTAINING PROTEIN-RELATED"/>
    <property type="match status" value="1"/>
</dbReference>
<dbReference type="EMBL" id="GL988039">
    <property type="protein sequence ID" value="EGS22708.1"/>
    <property type="molecule type" value="Genomic_DNA"/>
</dbReference>
<dbReference type="GeneID" id="18255220"/>
<keyword evidence="3" id="KW-1185">Reference proteome</keyword>
<protein>
    <recommendedName>
        <fullName evidence="4">S-adenosyl-L-methionine-dependent methyltransferase</fullName>
    </recommendedName>
</protein>
<organism evidence="3">
    <name type="scientific">Chaetomium thermophilum (strain DSM 1495 / CBS 144.50 / IMI 039719)</name>
    <name type="common">Thermochaetoides thermophila</name>
    <dbReference type="NCBI Taxonomy" id="759272"/>
    <lineage>
        <taxon>Eukaryota</taxon>
        <taxon>Fungi</taxon>
        <taxon>Dikarya</taxon>
        <taxon>Ascomycota</taxon>
        <taxon>Pezizomycotina</taxon>
        <taxon>Sordariomycetes</taxon>
        <taxon>Sordariomycetidae</taxon>
        <taxon>Sordariales</taxon>
        <taxon>Chaetomiaceae</taxon>
        <taxon>Thermochaetoides</taxon>
    </lineage>
</organism>
<gene>
    <name evidence="2" type="ORF">CTHT_0011820</name>
</gene>
<dbReference type="KEGG" id="cthr:CTHT_0011820"/>
<dbReference type="SUPFAM" id="SSF53335">
    <property type="entry name" value="S-adenosyl-L-methionine-dependent methyltransferases"/>
    <property type="match status" value="1"/>
</dbReference>
<dbReference type="CDD" id="cd02440">
    <property type="entry name" value="AdoMet_MTases"/>
    <property type="match status" value="1"/>
</dbReference>
<sequence>MDYHHAVVDMMLGGKLHLTPLDFNKVKKVLDVGTGTGAWAIDFADAHPDVEVIGTDITPIQPTFVPPNLRFEIDDANLDWTFRDNTFDYIHIRFLVGCIADWYKLFREAFRTLKPGGWLETHEPTLRWVGDRPIDPKSATGQFHQIFWEAGKKFGRTFRVFEEEIQKKAMEAAGFVNIMVTDIRCPIGSWPEDPEKKELGTVTQVAFLGDLDACGLFTAMYFGSLMVC</sequence>
<evidence type="ECO:0000256" key="1">
    <source>
        <dbReference type="ARBA" id="ARBA00038158"/>
    </source>
</evidence>
<accession>G0S0Z8</accession>
<dbReference type="PANTHER" id="PTHR43591">
    <property type="entry name" value="METHYLTRANSFERASE"/>
    <property type="match status" value="1"/>
</dbReference>
<dbReference type="HOGENOM" id="CLU_010595_2_2_1"/>
<evidence type="ECO:0000313" key="3">
    <source>
        <dbReference type="Proteomes" id="UP000008066"/>
    </source>
</evidence>
<dbReference type="Proteomes" id="UP000008066">
    <property type="component" value="Unassembled WGS sequence"/>
</dbReference>
<dbReference type="Pfam" id="PF13489">
    <property type="entry name" value="Methyltransf_23"/>
    <property type="match status" value="1"/>
</dbReference>
<name>G0S0Z8_CHATD</name>
<comment type="similarity">
    <text evidence="1">Belongs to the methyltransferase superfamily. LaeA methyltransferase family.</text>
</comment>
<evidence type="ECO:0000313" key="2">
    <source>
        <dbReference type="EMBL" id="EGS22708.1"/>
    </source>
</evidence>
<dbReference type="OMA" id="GWLETHE"/>
<reference evidence="2 3" key="1">
    <citation type="journal article" date="2011" name="Cell">
        <title>Insight into structure and assembly of the nuclear pore complex by utilizing the genome of a eukaryotic thermophile.</title>
        <authorList>
            <person name="Amlacher S."/>
            <person name="Sarges P."/>
            <person name="Flemming D."/>
            <person name="van Noort V."/>
            <person name="Kunze R."/>
            <person name="Devos D.P."/>
            <person name="Arumugam M."/>
            <person name="Bork P."/>
            <person name="Hurt E."/>
        </authorList>
    </citation>
    <scope>NUCLEOTIDE SEQUENCE [LARGE SCALE GENOMIC DNA]</scope>
    <source>
        <strain evidence="3">DSM 1495 / CBS 144.50 / IMI 039719</strain>
    </source>
</reference>